<dbReference type="InterPro" id="IPR036412">
    <property type="entry name" value="HAD-like_sf"/>
</dbReference>
<organism evidence="1 2">
    <name type="scientific">Peribacillus frigoritolerans</name>
    <dbReference type="NCBI Taxonomy" id="450367"/>
    <lineage>
        <taxon>Bacteria</taxon>
        <taxon>Bacillati</taxon>
        <taxon>Bacillota</taxon>
        <taxon>Bacilli</taxon>
        <taxon>Bacillales</taxon>
        <taxon>Bacillaceae</taxon>
        <taxon>Peribacillus</taxon>
    </lineage>
</organism>
<evidence type="ECO:0000313" key="2">
    <source>
        <dbReference type="Proteomes" id="UP000680045"/>
    </source>
</evidence>
<reference evidence="1" key="1">
    <citation type="submission" date="2021-04" db="EMBL/GenBank/DDBJ databases">
        <title>Whole genome sequencing of Enterococci isolates from hospitalized patients.</title>
        <authorList>
            <person name="Ogoti B.M."/>
            <person name="Onyambu F.G."/>
        </authorList>
    </citation>
    <scope>NUCLEOTIDE SEQUENCE</scope>
    <source>
        <strain evidence="1">242</strain>
    </source>
</reference>
<dbReference type="SUPFAM" id="SSF56784">
    <property type="entry name" value="HAD-like"/>
    <property type="match status" value="1"/>
</dbReference>
<dbReference type="InterPro" id="IPR023214">
    <property type="entry name" value="HAD_sf"/>
</dbReference>
<dbReference type="EMBL" id="JAGTPW010000018">
    <property type="protein sequence ID" value="MBR8644861.1"/>
    <property type="molecule type" value="Genomic_DNA"/>
</dbReference>
<dbReference type="Proteomes" id="UP000680045">
    <property type="component" value="Unassembled WGS sequence"/>
</dbReference>
<evidence type="ECO:0008006" key="3">
    <source>
        <dbReference type="Google" id="ProtNLM"/>
    </source>
</evidence>
<proteinExistence type="predicted"/>
<comment type="caution">
    <text evidence="1">The sequence shown here is derived from an EMBL/GenBank/DDBJ whole genome shotgun (WGS) entry which is preliminary data.</text>
</comment>
<dbReference type="InterPro" id="IPR006357">
    <property type="entry name" value="HAD-SF_hydro_IIA"/>
</dbReference>
<accession>A0A941FK19</accession>
<dbReference type="Pfam" id="PF13344">
    <property type="entry name" value="Hydrolase_6"/>
    <property type="match status" value="1"/>
</dbReference>
<dbReference type="Gene3D" id="3.40.50.1000">
    <property type="entry name" value="HAD superfamily/HAD-like"/>
    <property type="match status" value="1"/>
</dbReference>
<gene>
    <name evidence="1" type="ORF">KEH51_12185</name>
</gene>
<protein>
    <recommendedName>
        <fullName evidence="3">TIGR01457 family HAD-type hydrolase</fullName>
    </recommendedName>
</protein>
<evidence type="ECO:0000313" key="1">
    <source>
        <dbReference type="EMBL" id="MBR8644861.1"/>
    </source>
</evidence>
<dbReference type="AlphaFoldDB" id="A0A941FK19"/>
<name>A0A941FK19_9BACI</name>
<sequence>MKSYKGYLIDLDGTMYRGTEQIAEAAGFINDLRKREIPYLFVTNNSS</sequence>